<dbReference type="AlphaFoldDB" id="A0A2H0RN74"/>
<reference evidence="1 2" key="1">
    <citation type="submission" date="2017-09" db="EMBL/GenBank/DDBJ databases">
        <title>Depth-based differentiation of microbial function through sediment-hosted aquifers and enrichment of novel symbionts in the deep terrestrial subsurface.</title>
        <authorList>
            <person name="Probst A.J."/>
            <person name="Ladd B."/>
            <person name="Jarett J.K."/>
            <person name="Geller-Mcgrath D.E."/>
            <person name="Sieber C.M."/>
            <person name="Emerson J.B."/>
            <person name="Anantharaman K."/>
            <person name="Thomas B.C."/>
            <person name="Malmstrom R."/>
            <person name="Stieglmeier M."/>
            <person name="Klingl A."/>
            <person name="Woyke T."/>
            <person name="Ryan C.M."/>
            <person name="Banfield J.F."/>
        </authorList>
    </citation>
    <scope>NUCLEOTIDE SEQUENCE [LARGE SCALE GENOMIC DNA]</scope>
    <source>
        <strain evidence="1">CG10_big_fil_rev_8_21_14_0_10_50_16</strain>
    </source>
</reference>
<organism evidence="1 2">
    <name type="scientific">Candidatus Uhrbacteria bacterium CG10_big_fil_rev_8_21_14_0_10_50_16</name>
    <dbReference type="NCBI Taxonomy" id="1975039"/>
    <lineage>
        <taxon>Bacteria</taxon>
        <taxon>Candidatus Uhriibacteriota</taxon>
    </lineage>
</organism>
<proteinExistence type="predicted"/>
<comment type="caution">
    <text evidence="1">The sequence shown here is derived from an EMBL/GenBank/DDBJ whole genome shotgun (WGS) entry which is preliminary data.</text>
</comment>
<gene>
    <name evidence="1" type="ORF">COV06_01210</name>
</gene>
<protein>
    <submittedName>
        <fullName evidence="1">Uncharacterized protein</fullName>
    </submittedName>
</protein>
<dbReference type="Proteomes" id="UP000230084">
    <property type="component" value="Unassembled WGS sequence"/>
</dbReference>
<name>A0A2H0RN74_9BACT</name>
<evidence type="ECO:0000313" key="2">
    <source>
        <dbReference type="Proteomes" id="UP000230084"/>
    </source>
</evidence>
<evidence type="ECO:0000313" key="1">
    <source>
        <dbReference type="EMBL" id="PIR48001.1"/>
    </source>
</evidence>
<dbReference type="EMBL" id="PCYM01000001">
    <property type="protein sequence ID" value="PIR48001.1"/>
    <property type="molecule type" value="Genomic_DNA"/>
</dbReference>
<accession>A0A2H0RN74</accession>
<sequence length="67" mass="7521">MDVVKNEHLTILLSAEHREAVWVTGEEALQMKLTKATQTAMLEYTRQETVYGLQGIDLIHGEDSCCA</sequence>